<feature type="domain" description="Glycoside hydrolase 35 catalytic" evidence="8">
    <location>
        <begin position="38"/>
        <end position="354"/>
    </location>
</feature>
<dbReference type="InterPro" id="IPR019801">
    <property type="entry name" value="Glyco_hydro_35_CS"/>
</dbReference>
<feature type="chain" id="PRO_5019006712" description="Beta-galactosidase" evidence="7">
    <location>
        <begin position="25"/>
        <end position="605"/>
    </location>
</feature>
<dbReference type="SUPFAM" id="SSF49785">
    <property type="entry name" value="Galactose-binding domain-like"/>
    <property type="match status" value="2"/>
</dbReference>
<dbReference type="Pfam" id="PF01301">
    <property type="entry name" value="Glyco_hydro_35"/>
    <property type="match status" value="1"/>
</dbReference>
<dbReference type="InterPro" id="IPR008979">
    <property type="entry name" value="Galactose-bd-like_sf"/>
</dbReference>
<evidence type="ECO:0000256" key="1">
    <source>
        <dbReference type="ARBA" id="ARBA00009809"/>
    </source>
</evidence>
<name>A0A413VPZ3_9BACE</name>
<dbReference type="InterPro" id="IPR031330">
    <property type="entry name" value="Gly_Hdrlase_35_cat"/>
</dbReference>
<protein>
    <recommendedName>
        <fullName evidence="5">Beta-galactosidase</fullName>
        <ecNumber evidence="5">3.2.1.23</ecNumber>
    </recommendedName>
</protein>
<proteinExistence type="inferred from homology"/>
<dbReference type="SUPFAM" id="SSF51445">
    <property type="entry name" value="(Trans)glycosidases"/>
    <property type="match status" value="1"/>
</dbReference>
<dbReference type="PANTHER" id="PTHR23421">
    <property type="entry name" value="BETA-GALACTOSIDASE RELATED"/>
    <property type="match status" value="1"/>
</dbReference>
<dbReference type="InterPro" id="IPR026283">
    <property type="entry name" value="B-gal_1-like"/>
</dbReference>
<comment type="catalytic activity">
    <reaction evidence="5">
        <text>Hydrolysis of terminal non-reducing beta-D-galactose residues in beta-D-galactosides.</text>
        <dbReference type="EC" id="3.2.1.23"/>
    </reaction>
</comment>
<dbReference type="PROSITE" id="PS01182">
    <property type="entry name" value="GLYCOSYL_HYDROL_F35"/>
    <property type="match status" value="1"/>
</dbReference>
<sequence>MKKKLLTFLMALALLTGGGALVQAQTKGTHSFRLGDNQFWLDDKPFQIISGEIHPSRIPAEYWKQRIQMIKAMGCNTVACYIMWNYHESEPGVFDFQTGNKDLEKFIRTVQEEDMFLLFRPGPYVCGEWDFGGLPAYLLSTPDLKIRCMDPRYTAAVERYATAIAPIIKKYEVTNGGPIIMVQVENEYGSYGNDRTYMKWIHDLWRDKGIGVPFYTADGATPYMLEAGTLPGVAIGLDPAASKAEFDEVLKVHPDASVFCSELYPGWLTHWRENWQHPSIEKITTDVKWLLDNGKSFNYYVIHGGTNFGFWAGANSPQPSIYQPDVTSYDYDAPINEMGQTTPKYMALRELTQKYSKKKLAPIPAPIPVITFPATETQKYASIWDNLPTAKPIVQPLPMEMMNQYEGLILYRTKLIGHKSGTLRVDEVHDYATVFLNGRYIGSIDRTLGQHSIELPVSNVENPVLDILVESMGRINFAAQMIDRKGITDRVTLNGMTLMNWDAFNIPMSTEYVSKLKQTDTVRPGMFFKATIQLNKTGDCYIDMKDFTKGLVYVNGHNLGRFWNVGPQYRLYCPGVWLKEGKNEIIVFDMHQTEPGVLKGVETLE</sequence>
<evidence type="ECO:0000256" key="6">
    <source>
        <dbReference type="RuleBase" id="RU003679"/>
    </source>
</evidence>
<dbReference type="Pfam" id="PF21467">
    <property type="entry name" value="BetaGal_gal-bd"/>
    <property type="match status" value="1"/>
</dbReference>
<dbReference type="Pfam" id="PF21317">
    <property type="entry name" value="BetaGal_ABD_1"/>
    <property type="match status" value="1"/>
</dbReference>
<evidence type="ECO:0000313" key="12">
    <source>
        <dbReference type="Proteomes" id="UP000284379"/>
    </source>
</evidence>
<evidence type="ECO:0000256" key="2">
    <source>
        <dbReference type="ARBA" id="ARBA00022801"/>
    </source>
</evidence>
<feature type="signal peptide" evidence="7">
    <location>
        <begin position="1"/>
        <end position="24"/>
    </location>
</feature>
<dbReference type="PIRSF" id="PIRSF006336">
    <property type="entry name" value="B-gal"/>
    <property type="match status" value="1"/>
</dbReference>
<dbReference type="EC" id="3.2.1.23" evidence="5"/>
<evidence type="ECO:0000256" key="7">
    <source>
        <dbReference type="SAM" id="SignalP"/>
    </source>
</evidence>
<organism evidence="11 12">
    <name type="scientific">Bacteroides nordii</name>
    <dbReference type="NCBI Taxonomy" id="291645"/>
    <lineage>
        <taxon>Bacteria</taxon>
        <taxon>Pseudomonadati</taxon>
        <taxon>Bacteroidota</taxon>
        <taxon>Bacteroidia</taxon>
        <taxon>Bacteroidales</taxon>
        <taxon>Bacteroidaceae</taxon>
        <taxon>Bacteroides</taxon>
    </lineage>
</organism>
<dbReference type="InterPro" id="IPR048913">
    <property type="entry name" value="BetaGal_gal-bd"/>
</dbReference>
<evidence type="ECO:0000256" key="4">
    <source>
        <dbReference type="PIRSR" id="PIRSR006336-1"/>
    </source>
</evidence>
<gene>
    <name evidence="11" type="ORF">DW888_10590</name>
</gene>
<comment type="caution">
    <text evidence="11">The sequence shown here is derived from an EMBL/GenBank/DDBJ whole genome shotgun (WGS) entry which is preliminary data.</text>
</comment>
<keyword evidence="3 5" id="KW-0326">Glycosidase</keyword>
<accession>A0A413VPZ3</accession>
<dbReference type="InterPro" id="IPR001944">
    <property type="entry name" value="Glycoside_Hdrlase_35"/>
</dbReference>
<dbReference type="EMBL" id="QSGO01000006">
    <property type="protein sequence ID" value="RHB35554.1"/>
    <property type="molecule type" value="Genomic_DNA"/>
</dbReference>
<comment type="similarity">
    <text evidence="1 6">Belongs to the glycosyl hydrolase 35 family.</text>
</comment>
<evidence type="ECO:0000256" key="5">
    <source>
        <dbReference type="RuleBase" id="RU000675"/>
    </source>
</evidence>
<evidence type="ECO:0000259" key="10">
    <source>
        <dbReference type="Pfam" id="PF21467"/>
    </source>
</evidence>
<dbReference type="Gene3D" id="2.60.120.260">
    <property type="entry name" value="Galactose-binding domain-like"/>
    <property type="match status" value="2"/>
</dbReference>
<feature type="domain" description="Beta-galactosidase galactose-binding" evidence="10">
    <location>
        <begin position="526"/>
        <end position="583"/>
    </location>
</feature>
<evidence type="ECO:0000259" key="8">
    <source>
        <dbReference type="Pfam" id="PF01301"/>
    </source>
</evidence>
<feature type="active site" description="Nucleophile" evidence="4">
    <location>
        <position position="262"/>
    </location>
</feature>
<evidence type="ECO:0000256" key="3">
    <source>
        <dbReference type="ARBA" id="ARBA00023295"/>
    </source>
</evidence>
<dbReference type="AlphaFoldDB" id="A0A413VPZ3"/>
<feature type="active site" description="Proton donor" evidence="4">
    <location>
        <position position="187"/>
    </location>
</feature>
<dbReference type="Proteomes" id="UP000284379">
    <property type="component" value="Unassembled WGS sequence"/>
</dbReference>
<dbReference type="RefSeq" id="WP_122201507.1">
    <property type="nucleotide sequence ID" value="NZ_CABJFV010000006.1"/>
</dbReference>
<dbReference type="InterPro" id="IPR048912">
    <property type="entry name" value="BetaGal1-like_ABD1"/>
</dbReference>
<keyword evidence="2 5" id="KW-0378">Hydrolase</keyword>
<evidence type="ECO:0000313" key="11">
    <source>
        <dbReference type="EMBL" id="RHB35554.1"/>
    </source>
</evidence>
<dbReference type="GO" id="GO:0005975">
    <property type="term" value="P:carbohydrate metabolic process"/>
    <property type="evidence" value="ECO:0007669"/>
    <property type="project" value="InterPro"/>
</dbReference>
<feature type="domain" description="Beta-galactosidase 1-like first all-beta" evidence="9">
    <location>
        <begin position="396"/>
        <end position="506"/>
    </location>
</feature>
<keyword evidence="7" id="KW-0732">Signal</keyword>
<dbReference type="PRINTS" id="PR00742">
    <property type="entry name" value="GLHYDRLASE35"/>
</dbReference>
<dbReference type="InterPro" id="IPR017853">
    <property type="entry name" value="GH"/>
</dbReference>
<dbReference type="Gene3D" id="3.20.20.80">
    <property type="entry name" value="Glycosidases"/>
    <property type="match status" value="1"/>
</dbReference>
<dbReference type="GO" id="GO:0004565">
    <property type="term" value="F:beta-galactosidase activity"/>
    <property type="evidence" value="ECO:0007669"/>
    <property type="project" value="UniProtKB-EC"/>
</dbReference>
<reference evidence="11 12" key="1">
    <citation type="submission" date="2018-08" db="EMBL/GenBank/DDBJ databases">
        <title>A genome reference for cultivated species of the human gut microbiota.</title>
        <authorList>
            <person name="Zou Y."/>
            <person name="Xue W."/>
            <person name="Luo G."/>
        </authorList>
    </citation>
    <scope>NUCLEOTIDE SEQUENCE [LARGE SCALE GENOMIC DNA]</scope>
    <source>
        <strain evidence="11 12">AM40-30BH</strain>
    </source>
</reference>
<evidence type="ECO:0000259" key="9">
    <source>
        <dbReference type="Pfam" id="PF21317"/>
    </source>
</evidence>